<dbReference type="AlphaFoldDB" id="A0A0G0U6H8"/>
<gene>
    <name evidence="1" type="ORF">UU32_C0044G0001</name>
</gene>
<reference evidence="1 2" key="1">
    <citation type="journal article" date="2015" name="Nature">
        <title>rRNA introns, odd ribosomes, and small enigmatic genomes across a large radiation of phyla.</title>
        <authorList>
            <person name="Brown C.T."/>
            <person name="Hug L.A."/>
            <person name="Thomas B.C."/>
            <person name="Sharon I."/>
            <person name="Castelle C.J."/>
            <person name="Singh A."/>
            <person name="Wilkins M.J."/>
            <person name="Williams K.H."/>
            <person name="Banfield J.F."/>
        </authorList>
    </citation>
    <scope>NUCLEOTIDE SEQUENCE [LARGE SCALE GENOMIC DNA]</scope>
</reference>
<dbReference type="EMBL" id="LCAE01000044">
    <property type="protein sequence ID" value="KKR84654.1"/>
    <property type="molecule type" value="Genomic_DNA"/>
</dbReference>
<comment type="caution">
    <text evidence="1">The sequence shown here is derived from an EMBL/GenBank/DDBJ whole genome shotgun (WGS) entry which is preliminary data.</text>
</comment>
<proteinExistence type="predicted"/>
<feature type="non-terminal residue" evidence="1">
    <location>
        <position position="1"/>
    </location>
</feature>
<name>A0A0G0U6H8_9BACT</name>
<sequence>FLDNKLTVIGELTPVANDKEGISGLIDVVEVK</sequence>
<evidence type="ECO:0000313" key="1">
    <source>
        <dbReference type="EMBL" id="KKR84654.1"/>
    </source>
</evidence>
<organism evidence="1 2">
    <name type="scientific">Candidatus Woesebacteria bacterium GW2011_GWB1_41_10</name>
    <dbReference type="NCBI Taxonomy" id="1618577"/>
    <lineage>
        <taxon>Bacteria</taxon>
        <taxon>Candidatus Woeseibacteriota</taxon>
    </lineage>
</organism>
<accession>A0A0G0U6H8</accession>
<dbReference type="Proteomes" id="UP000033858">
    <property type="component" value="Unassembled WGS sequence"/>
</dbReference>
<evidence type="ECO:0000313" key="2">
    <source>
        <dbReference type="Proteomes" id="UP000033858"/>
    </source>
</evidence>
<protein>
    <submittedName>
        <fullName evidence="1">Uncharacterized protein</fullName>
    </submittedName>
</protein>